<proteinExistence type="predicted"/>
<dbReference type="EMBL" id="CP012900">
    <property type="protein sequence ID" value="ALJ28166.1"/>
    <property type="molecule type" value="Genomic_DNA"/>
</dbReference>
<organism evidence="1 2">
    <name type="scientific">Stenotrophomonas acidaminiphila</name>
    <dbReference type="NCBI Taxonomy" id="128780"/>
    <lineage>
        <taxon>Bacteria</taxon>
        <taxon>Pseudomonadati</taxon>
        <taxon>Pseudomonadota</taxon>
        <taxon>Gammaproteobacteria</taxon>
        <taxon>Lysobacterales</taxon>
        <taxon>Lysobacteraceae</taxon>
        <taxon>Stenotrophomonas</taxon>
    </lineage>
</organism>
<dbReference type="Proteomes" id="UP000061010">
    <property type="component" value="Chromosome"/>
</dbReference>
<reference evidence="1 2" key="1">
    <citation type="journal article" date="2015" name="Genome Announc.">
        <title>Complete Genome Sequencing of Stenotrophomonas acidaminiphila ZAC14D2_NAIMI4_2, a Multidrug-Resistant Strain Isolated from Sediments of a Polluted River in Mexico, Uncovers New Antibiotic Resistance Genes and a Novel Class-II Lasso Peptide Biosynthesis Gene Cluster.</title>
        <authorList>
            <person name="Vinuesa P."/>
            <person name="Ochoa-Sanchez L.E."/>
        </authorList>
    </citation>
    <scope>NUCLEOTIDE SEQUENCE [LARGE SCALE GENOMIC DNA]</scope>
    <source>
        <strain evidence="1 2">ZAC14D2_NAIMI4_2</strain>
    </source>
</reference>
<protein>
    <submittedName>
        <fullName evidence="1">Uncharacterized protein</fullName>
    </submittedName>
</protein>
<accession>A0A0S1AZF9</accession>
<dbReference type="KEGG" id="sacz:AOT14_17850"/>
<name>A0A0S1AZF9_9GAMM</name>
<dbReference type="AlphaFoldDB" id="A0A0S1AZF9"/>
<keyword evidence="2" id="KW-1185">Reference proteome</keyword>
<evidence type="ECO:0000313" key="1">
    <source>
        <dbReference type="EMBL" id="ALJ28166.1"/>
    </source>
</evidence>
<evidence type="ECO:0000313" key="2">
    <source>
        <dbReference type="Proteomes" id="UP000061010"/>
    </source>
</evidence>
<gene>
    <name evidence="1" type="ORF">AOT14_17850</name>
</gene>
<sequence>MPCMRAGAPQGMRAITEAGLRPFRSAGVSLQR</sequence>